<reference evidence="1" key="1">
    <citation type="submission" date="2014-09" db="EMBL/GenBank/DDBJ databases">
        <authorList>
            <person name="Magalhaes I.L.F."/>
            <person name="Oliveira U."/>
            <person name="Santos F.R."/>
            <person name="Vidigal T.H.D.A."/>
            <person name="Brescovit A.D."/>
            <person name="Santos A.J."/>
        </authorList>
    </citation>
    <scope>NUCLEOTIDE SEQUENCE</scope>
    <source>
        <tissue evidence="1">Shoot tissue taken approximately 20 cm above the soil surface</tissue>
    </source>
</reference>
<evidence type="ECO:0000313" key="1">
    <source>
        <dbReference type="EMBL" id="JAE28150.1"/>
    </source>
</evidence>
<organism evidence="1">
    <name type="scientific">Arundo donax</name>
    <name type="common">Giant reed</name>
    <name type="synonym">Donax arundinaceus</name>
    <dbReference type="NCBI Taxonomy" id="35708"/>
    <lineage>
        <taxon>Eukaryota</taxon>
        <taxon>Viridiplantae</taxon>
        <taxon>Streptophyta</taxon>
        <taxon>Embryophyta</taxon>
        <taxon>Tracheophyta</taxon>
        <taxon>Spermatophyta</taxon>
        <taxon>Magnoliopsida</taxon>
        <taxon>Liliopsida</taxon>
        <taxon>Poales</taxon>
        <taxon>Poaceae</taxon>
        <taxon>PACMAD clade</taxon>
        <taxon>Arundinoideae</taxon>
        <taxon>Arundineae</taxon>
        <taxon>Arundo</taxon>
    </lineage>
</organism>
<reference evidence="1" key="2">
    <citation type="journal article" date="2015" name="Data Brief">
        <title>Shoot transcriptome of the giant reed, Arundo donax.</title>
        <authorList>
            <person name="Barrero R.A."/>
            <person name="Guerrero F.D."/>
            <person name="Moolhuijzen P."/>
            <person name="Goolsby J.A."/>
            <person name="Tidwell J."/>
            <person name="Bellgard S.E."/>
            <person name="Bellgard M.I."/>
        </authorList>
    </citation>
    <scope>NUCLEOTIDE SEQUENCE</scope>
    <source>
        <tissue evidence="1">Shoot tissue taken approximately 20 cm above the soil surface</tissue>
    </source>
</reference>
<proteinExistence type="predicted"/>
<name>A0A0A9GT04_ARUDO</name>
<sequence length="44" mass="5213">MGQTNVYLNLKRSPGGLMKLHYLHGIPWNQQIHMGRIRFKFEMA</sequence>
<dbReference type="EMBL" id="GBRH01169746">
    <property type="protein sequence ID" value="JAE28150.1"/>
    <property type="molecule type" value="Transcribed_RNA"/>
</dbReference>
<dbReference type="AlphaFoldDB" id="A0A0A9GT04"/>
<accession>A0A0A9GT04</accession>
<protein>
    <submittedName>
        <fullName evidence="1">Uncharacterized protein</fullName>
    </submittedName>
</protein>